<comment type="caution">
    <text evidence="2">The sequence shown here is derived from an EMBL/GenBank/DDBJ whole genome shotgun (WGS) entry which is preliminary data.</text>
</comment>
<feature type="region of interest" description="Disordered" evidence="1">
    <location>
        <begin position="259"/>
        <end position="284"/>
    </location>
</feature>
<evidence type="ECO:0000256" key="1">
    <source>
        <dbReference type="SAM" id="MobiDB-lite"/>
    </source>
</evidence>
<organism evidence="2 3">
    <name type="scientific">Echria macrotheca</name>
    <dbReference type="NCBI Taxonomy" id="438768"/>
    <lineage>
        <taxon>Eukaryota</taxon>
        <taxon>Fungi</taxon>
        <taxon>Dikarya</taxon>
        <taxon>Ascomycota</taxon>
        <taxon>Pezizomycotina</taxon>
        <taxon>Sordariomycetes</taxon>
        <taxon>Sordariomycetidae</taxon>
        <taxon>Sordariales</taxon>
        <taxon>Schizotheciaceae</taxon>
        <taxon>Echria</taxon>
    </lineage>
</organism>
<reference evidence="2" key="1">
    <citation type="submission" date="2023-06" db="EMBL/GenBank/DDBJ databases">
        <title>Genome-scale phylogeny and comparative genomics of the fungal order Sordariales.</title>
        <authorList>
            <consortium name="Lawrence Berkeley National Laboratory"/>
            <person name="Hensen N."/>
            <person name="Bonometti L."/>
            <person name="Westerberg I."/>
            <person name="Brannstrom I.O."/>
            <person name="Guillou S."/>
            <person name="Cros-Aarteil S."/>
            <person name="Calhoun S."/>
            <person name="Haridas S."/>
            <person name="Kuo A."/>
            <person name="Mondo S."/>
            <person name="Pangilinan J."/>
            <person name="Riley R."/>
            <person name="Labutti K."/>
            <person name="Andreopoulos B."/>
            <person name="Lipzen A."/>
            <person name="Chen C."/>
            <person name="Yanf M."/>
            <person name="Daum C."/>
            <person name="Ng V."/>
            <person name="Clum A."/>
            <person name="Steindorff A."/>
            <person name="Ohm R."/>
            <person name="Martin F."/>
            <person name="Silar P."/>
            <person name="Natvig D."/>
            <person name="Lalanne C."/>
            <person name="Gautier V."/>
            <person name="Ament-Velasquez S.L."/>
            <person name="Kruys A."/>
            <person name="Hutchinson M.I."/>
            <person name="Powell A.J."/>
            <person name="Barry K."/>
            <person name="Miller A.N."/>
            <person name="Grigoriev I.V."/>
            <person name="Debuchy R."/>
            <person name="Gladieux P."/>
            <person name="Thoren M.H."/>
            <person name="Johannesson H."/>
        </authorList>
    </citation>
    <scope>NUCLEOTIDE SEQUENCE</scope>
    <source>
        <strain evidence="2">PSN4</strain>
    </source>
</reference>
<accession>A0AAJ0B9W3</accession>
<evidence type="ECO:0000313" key="2">
    <source>
        <dbReference type="EMBL" id="KAK1753925.1"/>
    </source>
</evidence>
<proteinExistence type="predicted"/>
<gene>
    <name evidence="2" type="ORF">QBC47DRAFT_385211</name>
</gene>
<feature type="compositionally biased region" description="Acidic residues" evidence="1">
    <location>
        <begin position="261"/>
        <end position="284"/>
    </location>
</feature>
<dbReference type="Proteomes" id="UP001239445">
    <property type="component" value="Unassembled WGS sequence"/>
</dbReference>
<protein>
    <submittedName>
        <fullName evidence="2">Uncharacterized protein</fullName>
    </submittedName>
</protein>
<evidence type="ECO:0000313" key="3">
    <source>
        <dbReference type="Proteomes" id="UP001239445"/>
    </source>
</evidence>
<dbReference type="AlphaFoldDB" id="A0AAJ0B9W3"/>
<name>A0AAJ0B9W3_9PEZI</name>
<dbReference type="EMBL" id="MU839836">
    <property type="protein sequence ID" value="KAK1753925.1"/>
    <property type="molecule type" value="Genomic_DNA"/>
</dbReference>
<keyword evidence="3" id="KW-1185">Reference proteome</keyword>
<sequence length="284" mass="31096">MTVTIRFDDLAPGTIVTNQFESKGILFTSPAAVVRDPDTFVHSLQSRHQSTITPQPTRVIRARFVEPSPQHARLSVVASFSNAGPEGVHALLRVFDAAGRQLDERSFGSTGPVARAEIEFPSPEIASFEVSGRTNRFDALDSVSFDRPAEHPDFRAVYDGAAEPLLLKRGETVRARLSFFRLHGSHGEIVLAVTKACPGTTWAFEPLVVHSGVPHAELVIKADEDAPPAYHFAVQVVAVPRHKTAGRHEREVTVPVSIVVPDEDEQTGQEEPEEPEVGDEMSER</sequence>